<organism evidence="3 4">
    <name type="scientific">Calycina marina</name>
    <dbReference type="NCBI Taxonomy" id="1763456"/>
    <lineage>
        <taxon>Eukaryota</taxon>
        <taxon>Fungi</taxon>
        <taxon>Dikarya</taxon>
        <taxon>Ascomycota</taxon>
        <taxon>Pezizomycotina</taxon>
        <taxon>Leotiomycetes</taxon>
        <taxon>Helotiales</taxon>
        <taxon>Pezizellaceae</taxon>
        <taxon>Calycina</taxon>
    </lineage>
</organism>
<dbReference type="AlphaFoldDB" id="A0A9P7Z726"/>
<keyword evidence="2" id="KW-1133">Transmembrane helix</keyword>
<keyword evidence="2" id="KW-0472">Membrane</keyword>
<gene>
    <name evidence="3" type="ORF">BJ878DRAFT_539924</name>
</gene>
<reference evidence="3" key="1">
    <citation type="journal article" date="2021" name="IMA Fungus">
        <title>Genomic characterization of three marine fungi, including Emericellopsis atlantica sp. nov. with signatures of a generalist lifestyle and marine biomass degradation.</title>
        <authorList>
            <person name="Hagestad O.C."/>
            <person name="Hou L."/>
            <person name="Andersen J.H."/>
            <person name="Hansen E.H."/>
            <person name="Altermark B."/>
            <person name="Li C."/>
            <person name="Kuhnert E."/>
            <person name="Cox R.J."/>
            <person name="Crous P.W."/>
            <person name="Spatafora J.W."/>
            <person name="Lail K."/>
            <person name="Amirebrahimi M."/>
            <person name="Lipzen A."/>
            <person name="Pangilinan J."/>
            <person name="Andreopoulos W."/>
            <person name="Hayes R.D."/>
            <person name="Ng V."/>
            <person name="Grigoriev I.V."/>
            <person name="Jackson S.A."/>
            <person name="Sutton T.D.S."/>
            <person name="Dobson A.D.W."/>
            <person name="Rama T."/>
        </authorList>
    </citation>
    <scope>NUCLEOTIDE SEQUENCE</scope>
    <source>
        <strain evidence="3">TRa3180A</strain>
    </source>
</reference>
<feature type="compositionally biased region" description="Acidic residues" evidence="1">
    <location>
        <begin position="94"/>
        <end position="103"/>
    </location>
</feature>
<dbReference type="Proteomes" id="UP000887226">
    <property type="component" value="Unassembled WGS sequence"/>
</dbReference>
<evidence type="ECO:0000256" key="2">
    <source>
        <dbReference type="SAM" id="Phobius"/>
    </source>
</evidence>
<name>A0A9P7Z726_9HELO</name>
<accession>A0A9P7Z726</accession>
<protein>
    <submittedName>
        <fullName evidence="3">Transmembrane transporter</fullName>
    </submittedName>
</protein>
<keyword evidence="2 3" id="KW-0812">Transmembrane</keyword>
<feature type="region of interest" description="Disordered" evidence="1">
    <location>
        <begin position="83"/>
        <end position="103"/>
    </location>
</feature>
<dbReference type="OrthoDB" id="2962993at2759"/>
<evidence type="ECO:0000313" key="3">
    <source>
        <dbReference type="EMBL" id="KAG9246788.1"/>
    </source>
</evidence>
<proteinExistence type="predicted"/>
<dbReference type="EMBL" id="MU253792">
    <property type="protein sequence ID" value="KAG9246788.1"/>
    <property type="molecule type" value="Genomic_DNA"/>
</dbReference>
<comment type="caution">
    <text evidence="3">The sequence shown here is derived from an EMBL/GenBank/DDBJ whole genome shotgun (WGS) entry which is preliminary data.</text>
</comment>
<feature type="transmembrane region" description="Helical" evidence="2">
    <location>
        <begin position="54"/>
        <end position="76"/>
    </location>
</feature>
<sequence length="103" mass="10946">MAASGGLPLGPLFLTWALNNSAGPSIRAVAVGGGGEVLATWTYVEKGKPNYTRGQYTITGADAIALCLAVVGILYAKWENKRARGERDPKLVDLDEDEQNRLG</sequence>
<evidence type="ECO:0000256" key="1">
    <source>
        <dbReference type="SAM" id="MobiDB-lite"/>
    </source>
</evidence>
<evidence type="ECO:0000313" key="4">
    <source>
        <dbReference type="Proteomes" id="UP000887226"/>
    </source>
</evidence>
<feature type="compositionally biased region" description="Basic and acidic residues" evidence="1">
    <location>
        <begin position="83"/>
        <end position="93"/>
    </location>
</feature>
<keyword evidence="4" id="KW-1185">Reference proteome</keyword>